<evidence type="ECO:0000313" key="1">
    <source>
        <dbReference type="EMBL" id="TDY58362.1"/>
    </source>
</evidence>
<dbReference type="EMBL" id="SORI01000014">
    <property type="protein sequence ID" value="TDY58362.1"/>
    <property type="molecule type" value="Genomic_DNA"/>
</dbReference>
<dbReference type="Proteomes" id="UP000295066">
    <property type="component" value="Unassembled WGS sequence"/>
</dbReference>
<evidence type="ECO:0000313" key="2">
    <source>
        <dbReference type="Proteomes" id="UP000295066"/>
    </source>
</evidence>
<gene>
    <name evidence="1" type="ORF">C8D99_11454</name>
</gene>
<comment type="caution">
    <text evidence="1">The sequence shown here is derived from an EMBL/GenBank/DDBJ whole genome shotgun (WGS) entry which is preliminary data.</text>
</comment>
<proteinExistence type="predicted"/>
<sequence length="72" mass="7493">MLIVACQVCGESKVIAGTPDADGMARATWICPCCGTGQVVQLPVSSDARKTDLRKIVCGMALAARPADEDRA</sequence>
<dbReference type="RefSeq" id="WP_133958081.1">
    <property type="nucleotide sequence ID" value="NZ_SORI01000014.1"/>
</dbReference>
<keyword evidence="2" id="KW-1185">Reference proteome</keyword>
<accession>A0A4R8M3T3</accession>
<name>A0A4R8M3T3_9BACT</name>
<protein>
    <submittedName>
        <fullName evidence="1">Uncharacterized protein</fullName>
    </submittedName>
</protein>
<organism evidence="1 2">
    <name type="scientific">Aminivibrio pyruvatiphilus</name>
    <dbReference type="NCBI Taxonomy" id="1005740"/>
    <lineage>
        <taxon>Bacteria</taxon>
        <taxon>Thermotogati</taxon>
        <taxon>Synergistota</taxon>
        <taxon>Synergistia</taxon>
        <taxon>Synergistales</taxon>
        <taxon>Aminobacteriaceae</taxon>
        <taxon>Aminivibrio</taxon>
    </lineage>
</organism>
<reference evidence="1 2" key="1">
    <citation type="submission" date="2019-03" db="EMBL/GenBank/DDBJ databases">
        <title>Genomic Encyclopedia of Type Strains, Phase IV (KMG-IV): sequencing the most valuable type-strain genomes for metagenomic binning, comparative biology and taxonomic classification.</title>
        <authorList>
            <person name="Goeker M."/>
        </authorList>
    </citation>
    <scope>NUCLEOTIDE SEQUENCE [LARGE SCALE GENOMIC DNA]</scope>
    <source>
        <strain evidence="1 2">DSM 25964</strain>
    </source>
</reference>
<dbReference type="OrthoDB" id="5457at2"/>
<dbReference type="AlphaFoldDB" id="A0A4R8M3T3"/>